<dbReference type="EMBL" id="JBHSXX010000001">
    <property type="protein sequence ID" value="MFC6866226.1"/>
    <property type="molecule type" value="Genomic_DNA"/>
</dbReference>
<dbReference type="Proteomes" id="UP001596337">
    <property type="component" value="Unassembled WGS sequence"/>
</dbReference>
<dbReference type="InterPro" id="IPR001647">
    <property type="entry name" value="HTH_TetR"/>
</dbReference>
<evidence type="ECO:0000256" key="3">
    <source>
        <dbReference type="SAM" id="MobiDB-lite"/>
    </source>
</evidence>
<dbReference type="PROSITE" id="PS50977">
    <property type="entry name" value="HTH_TETR_2"/>
    <property type="match status" value="1"/>
</dbReference>
<evidence type="ECO:0000256" key="1">
    <source>
        <dbReference type="ARBA" id="ARBA00023125"/>
    </source>
</evidence>
<dbReference type="SUPFAM" id="SSF48498">
    <property type="entry name" value="Tetracyclin repressor-like, C-terminal domain"/>
    <property type="match status" value="1"/>
</dbReference>
<feature type="domain" description="HTH tetR-type" evidence="4">
    <location>
        <begin position="47"/>
        <end position="107"/>
    </location>
</feature>
<feature type="region of interest" description="Disordered" evidence="3">
    <location>
        <begin position="233"/>
        <end position="262"/>
    </location>
</feature>
<evidence type="ECO:0000313" key="6">
    <source>
        <dbReference type="Proteomes" id="UP001596337"/>
    </source>
</evidence>
<feature type="compositionally biased region" description="Basic residues" evidence="3">
    <location>
        <begin position="250"/>
        <end position="262"/>
    </location>
</feature>
<dbReference type="SUPFAM" id="SSF46689">
    <property type="entry name" value="Homeodomain-like"/>
    <property type="match status" value="1"/>
</dbReference>
<dbReference type="Pfam" id="PF00440">
    <property type="entry name" value="TetR_N"/>
    <property type="match status" value="1"/>
</dbReference>
<feature type="compositionally biased region" description="Low complexity" evidence="3">
    <location>
        <begin position="27"/>
        <end position="41"/>
    </location>
</feature>
<gene>
    <name evidence="5" type="ORF">ACFQGD_03625</name>
</gene>
<dbReference type="Gene3D" id="1.10.10.60">
    <property type="entry name" value="Homeodomain-like"/>
    <property type="match status" value="1"/>
</dbReference>
<dbReference type="InterPro" id="IPR009057">
    <property type="entry name" value="Homeodomain-like_sf"/>
</dbReference>
<evidence type="ECO:0000256" key="2">
    <source>
        <dbReference type="PROSITE-ProRule" id="PRU00335"/>
    </source>
</evidence>
<dbReference type="Gene3D" id="1.10.357.10">
    <property type="entry name" value="Tetracycline Repressor, domain 2"/>
    <property type="match status" value="1"/>
</dbReference>
<dbReference type="RefSeq" id="WP_345407412.1">
    <property type="nucleotide sequence ID" value="NZ_BAABLA010000123.1"/>
</dbReference>
<dbReference type="InterPro" id="IPR036271">
    <property type="entry name" value="Tet_transcr_reg_TetR-rel_C_sf"/>
</dbReference>
<sequence>MSKKSAATTAVTPARKSRSSSKDARSKATAKAKAGDAASPKGEPKSAKTRARILDAAANVLSRRGYAGTRLTDVAQQAEIQAPAIYYYFPSREDLIEEVMWTGIAHMREHLQGVLDQLPSDLPPLARIEAAVEAHLRYELEISDYTTAAIRNAGQIPDELRIRYDNESKLYGDLWRKLFSDAGSAGELRSDLDPTSARMLVMGALSWAAEWWNPRRDSLDSVIRTAQSLVRHGLAASPAPATDGPGTKARSARRRSNRSPEA</sequence>
<accession>A0ABW2BTE7</accession>
<keyword evidence="6" id="KW-1185">Reference proteome</keyword>
<feature type="compositionally biased region" description="Polar residues" evidence="3">
    <location>
        <begin position="1"/>
        <end position="11"/>
    </location>
</feature>
<evidence type="ECO:0000259" key="4">
    <source>
        <dbReference type="PROSITE" id="PS50977"/>
    </source>
</evidence>
<dbReference type="PANTHER" id="PTHR30055">
    <property type="entry name" value="HTH-TYPE TRANSCRIPTIONAL REGULATOR RUTR"/>
    <property type="match status" value="1"/>
</dbReference>
<reference evidence="6" key="1">
    <citation type="journal article" date="2019" name="Int. J. Syst. Evol. Microbiol.">
        <title>The Global Catalogue of Microorganisms (GCM) 10K type strain sequencing project: providing services to taxonomists for standard genome sequencing and annotation.</title>
        <authorList>
            <consortium name="The Broad Institute Genomics Platform"/>
            <consortium name="The Broad Institute Genome Sequencing Center for Infectious Disease"/>
            <person name="Wu L."/>
            <person name="Ma J."/>
        </authorList>
    </citation>
    <scope>NUCLEOTIDE SEQUENCE [LARGE SCALE GENOMIC DNA]</scope>
    <source>
        <strain evidence="6">KCTC 32255</strain>
    </source>
</reference>
<dbReference type="PRINTS" id="PR00455">
    <property type="entry name" value="HTHTETR"/>
</dbReference>
<protein>
    <submittedName>
        <fullName evidence="5">TetR/AcrR family transcriptional regulator</fullName>
    </submittedName>
</protein>
<dbReference type="InterPro" id="IPR041490">
    <property type="entry name" value="KstR2_TetR_C"/>
</dbReference>
<dbReference type="PANTHER" id="PTHR30055:SF226">
    <property type="entry name" value="HTH-TYPE TRANSCRIPTIONAL REGULATOR PKSA"/>
    <property type="match status" value="1"/>
</dbReference>
<evidence type="ECO:0000313" key="5">
    <source>
        <dbReference type="EMBL" id="MFC6866226.1"/>
    </source>
</evidence>
<comment type="caution">
    <text evidence="5">The sequence shown here is derived from an EMBL/GenBank/DDBJ whole genome shotgun (WGS) entry which is preliminary data.</text>
</comment>
<keyword evidence="1 2" id="KW-0238">DNA-binding</keyword>
<organism evidence="5 6">
    <name type="scientific">Haloechinothrix salitolerans</name>
    <dbReference type="NCBI Taxonomy" id="926830"/>
    <lineage>
        <taxon>Bacteria</taxon>
        <taxon>Bacillati</taxon>
        <taxon>Actinomycetota</taxon>
        <taxon>Actinomycetes</taxon>
        <taxon>Pseudonocardiales</taxon>
        <taxon>Pseudonocardiaceae</taxon>
        <taxon>Haloechinothrix</taxon>
    </lineage>
</organism>
<proteinExistence type="predicted"/>
<feature type="DNA-binding region" description="H-T-H motif" evidence="2">
    <location>
        <begin position="70"/>
        <end position="89"/>
    </location>
</feature>
<dbReference type="InterPro" id="IPR050109">
    <property type="entry name" value="HTH-type_TetR-like_transc_reg"/>
</dbReference>
<feature type="region of interest" description="Disordered" evidence="3">
    <location>
        <begin position="1"/>
        <end position="50"/>
    </location>
</feature>
<name>A0ABW2BTE7_9PSEU</name>
<dbReference type="Pfam" id="PF17932">
    <property type="entry name" value="TetR_C_24"/>
    <property type="match status" value="1"/>
</dbReference>